<dbReference type="PRINTS" id="PR00344">
    <property type="entry name" value="BCTRLSENSOR"/>
</dbReference>
<dbReference type="RefSeq" id="WP_345920637.1">
    <property type="nucleotide sequence ID" value="NZ_JBDIVE010000009.1"/>
</dbReference>
<feature type="transmembrane region" description="Helical" evidence="4">
    <location>
        <begin position="115"/>
        <end position="133"/>
    </location>
</feature>
<sequence length="354" mass="38748">MSGPLPSQEARNAKALSLPPLNVLLMVVAGNTLVALLVWAMNEYSLWSTWIISQCQGLSVYAIYALLFRRLKWRIGRAPSIILSSCLGLPAGLYLAQFIGFQGVADHLFSNSHSLLRYVLIGAVFTLGFTYYFSNRLRIARLEQARQEAALREAQGQKAALRAELRLLQAQIEPHFLFNTLANLHSLIGRDDALAKTLLERLNDYLRASLSHSRAEQATLGDEFAMLSAYLAIQQLRMGGRLQTQVELAEALREAAFPPMLLQPLVENAIIHGIEPKLGAGRVSVMAAGDAQQLRIVVEDDGVGFGASTGGSGLGLTNVRERLSALFGSAATLEIRDHAPTGVRVELCLPREKY</sequence>
<feature type="domain" description="Histidine kinase/HSP90-like ATPase" evidence="5">
    <location>
        <begin position="257"/>
        <end position="353"/>
    </location>
</feature>
<evidence type="ECO:0000259" key="5">
    <source>
        <dbReference type="SMART" id="SM00387"/>
    </source>
</evidence>
<accession>A0ABU9Z251</accession>
<dbReference type="Gene3D" id="3.30.565.10">
    <property type="entry name" value="Histidine kinase-like ATPase, C-terminal domain"/>
    <property type="match status" value="1"/>
</dbReference>
<feature type="transmembrane region" description="Helical" evidence="4">
    <location>
        <begin position="47"/>
        <end position="68"/>
    </location>
</feature>
<comment type="catalytic activity">
    <reaction evidence="1">
        <text>ATP + protein L-histidine = ADP + protein N-phospho-L-histidine.</text>
        <dbReference type="EC" id="2.7.13.3"/>
    </reaction>
</comment>
<dbReference type="InterPro" id="IPR050640">
    <property type="entry name" value="Bact_2-comp_sensor_kinase"/>
</dbReference>
<dbReference type="Pfam" id="PF06580">
    <property type="entry name" value="His_kinase"/>
    <property type="match status" value="1"/>
</dbReference>
<dbReference type="Pfam" id="PF02518">
    <property type="entry name" value="HATPase_c"/>
    <property type="match status" value="1"/>
</dbReference>
<dbReference type="InterPro" id="IPR010559">
    <property type="entry name" value="Sig_transdc_His_kin_internal"/>
</dbReference>
<dbReference type="PANTHER" id="PTHR34220">
    <property type="entry name" value="SENSOR HISTIDINE KINASE YPDA"/>
    <property type="match status" value="1"/>
</dbReference>
<evidence type="ECO:0000256" key="2">
    <source>
        <dbReference type="ARBA" id="ARBA00012438"/>
    </source>
</evidence>
<dbReference type="InterPro" id="IPR003594">
    <property type="entry name" value="HATPase_dom"/>
</dbReference>
<gene>
    <name evidence="6" type="ORF">ABDB84_15380</name>
</gene>
<dbReference type="InterPro" id="IPR036890">
    <property type="entry name" value="HATPase_C_sf"/>
</dbReference>
<keyword evidence="4" id="KW-0812">Transmembrane</keyword>
<feature type="transmembrane region" description="Helical" evidence="4">
    <location>
        <begin position="80"/>
        <end position="103"/>
    </location>
</feature>
<proteinExistence type="predicted"/>
<feature type="transmembrane region" description="Helical" evidence="4">
    <location>
        <begin position="21"/>
        <end position="41"/>
    </location>
</feature>
<dbReference type="SMART" id="SM00387">
    <property type="entry name" value="HATPase_c"/>
    <property type="match status" value="1"/>
</dbReference>
<dbReference type="SUPFAM" id="SSF55874">
    <property type="entry name" value="ATPase domain of HSP90 chaperone/DNA topoisomerase II/histidine kinase"/>
    <property type="match status" value="1"/>
</dbReference>
<name>A0ABU9Z251_9RHOO</name>
<comment type="caution">
    <text evidence="6">The sequence shown here is derived from an EMBL/GenBank/DDBJ whole genome shotgun (WGS) entry which is preliminary data.</text>
</comment>
<keyword evidence="6" id="KW-0808">Transferase</keyword>
<dbReference type="GO" id="GO:0016301">
    <property type="term" value="F:kinase activity"/>
    <property type="evidence" value="ECO:0007669"/>
    <property type="project" value="UniProtKB-KW"/>
</dbReference>
<protein>
    <recommendedName>
        <fullName evidence="2">histidine kinase</fullName>
        <ecNumber evidence="2">2.7.13.3</ecNumber>
    </recommendedName>
</protein>
<reference evidence="6 7" key="1">
    <citation type="journal article" date="2018" name="Int. J. Syst. Evol. Microbiol.">
        <title>Uliginosibacterium sediminicola sp. nov., isolated from freshwater sediment.</title>
        <authorList>
            <person name="Hwang W.M."/>
            <person name="Kim S.M."/>
            <person name="Kang K."/>
            <person name="Ahn T.Y."/>
        </authorList>
    </citation>
    <scope>NUCLEOTIDE SEQUENCE [LARGE SCALE GENOMIC DNA]</scope>
    <source>
        <strain evidence="6 7">M1-21</strain>
    </source>
</reference>
<evidence type="ECO:0000256" key="4">
    <source>
        <dbReference type="SAM" id="Phobius"/>
    </source>
</evidence>
<keyword evidence="7" id="KW-1185">Reference proteome</keyword>
<evidence type="ECO:0000256" key="3">
    <source>
        <dbReference type="SAM" id="Coils"/>
    </source>
</evidence>
<keyword evidence="4" id="KW-0472">Membrane</keyword>
<keyword evidence="4" id="KW-1133">Transmembrane helix</keyword>
<keyword evidence="6" id="KW-0418">Kinase</keyword>
<dbReference type="InterPro" id="IPR004358">
    <property type="entry name" value="Sig_transdc_His_kin-like_C"/>
</dbReference>
<keyword evidence="3" id="KW-0175">Coiled coil</keyword>
<dbReference type="Proteomes" id="UP001410394">
    <property type="component" value="Unassembled WGS sequence"/>
</dbReference>
<evidence type="ECO:0000313" key="6">
    <source>
        <dbReference type="EMBL" id="MEN3069863.1"/>
    </source>
</evidence>
<dbReference type="EC" id="2.7.13.3" evidence="2"/>
<dbReference type="EMBL" id="JBDIVE010000009">
    <property type="protein sequence ID" value="MEN3069863.1"/>
    <property type="molecule type" value="Genomic_DNA"/>
</dbReference>
<evidence type="ECO:0000313" key="7">
    <source>
        <dbReference type="Proteomes" id="UP001410394"/>
    </source>
</evidence>
<feature type="coiled-coil region" evidence="3">
    <location>
        <begin position="144"/>
        <end position="171"/>
    </location>
</feature>
<organism evidence="6 7">
    <name type="scientific">Uliginosibacterium sediminicola</name>
    <dbReference type="NCBI Taxonomy" id="2024550"/>
    <lineage>
        <taxon>Bacteria</taxon>
        <taxon>Pseudomonadati</taxon>
        <taxon>Pseudomonadota</taxon>
        <taxon>Betaproteobacteria</taxon>
        <taxon>Rhodocyclales</taxon>
        <taxon>Zoogloeaceae</taxon>
        <taxon>Uliginosibacterium</taxon>
    </lineage>
</organism>
<dbReference type="PANTHER" id="PTHR34220:SF9">
    <property type="entry name" value="SIGNAL TRANSDUCTION HISTIDINE KINASE INTERNAL REGION DOMAIN-CONTAINING PROTEIN"/>
    <property type="match status" value="1"/>
</dbReference>
<evidence type="ECO:0000256" key="1">
    <source>
        <dbReference type="ARBA" id="ARBA00000085"/>
    </source>
</evidence>